<feature type="region of interest" description="Disordered" evidence="7">
    <location>
        <begin position="652"/>
        <end position="684"/>
    </location>
</feature>
<dbReference type="SUPFAM" id="SSF53756">
    <property type="entry name" value="UDP-Glycosyltransferase/glycogen phosphorylase"/>
    <property type="match status" value="2"/>
</dbReference>
<reference evidence="10 11" key="1">
    <citation type="submission" date="2017-08" db="EMBL/GenBank/DDBJ databases">
        <title>Acidophilic green algal genome provides insights into adaptation to an acidic environment.</title>
        <authorList>
            <person name="Hirooka S."/>
            <person name="Hirose Y."/>
            <person name="Kanesaki Y."/>
            <person name="Higuchi S."/>
            <person name="Fujiwara T."/>
            <person name="Onuma R."/>
            <person name="Era A."/>
            <person name="Ohbayashi R."/>
            <person name="Uzuka A."/>
            <person name="Nozaki H."/>
            <person name="Yoshikawa H."/>
            <person name="Miyagishima S.Y."/>
        </authorList>
    </citation>
    <scope>NUCLEOTIDE SEQUENCE [LARGE SCALE GENOMIC DNA]</scope>
    <source>
        <strain evidence="10 11">NIES-2499</strain>
    </source>
</reference>
<feature type="region of interest" description="Disordered" evidence="7">
    <location>
        <begin position="1024"/>
        <end position="1055"/>
    </location>
</feature>
<name>A0A250WTJ3_9CHLO</name>
<evidence type="ECO:0000259" key="9">
    <source>
        <dbReference type="Pfam" id="PF00862"/>
    </source>
</evidence>
<feature type="compositionally biased region" description="Basic and acidic residues" evidence="7">
    <location>
        <begin position="1024"/>
        <end position="1037"/>
    </location>
</feature>
<feature type="region of interest" description="Disordered" evidence="7">
    <location>
        <begin position="179"/>
        <end position="215"/>
    </location>
</feature>
<comment type="caution">
    <text evidence="10">The sequence shown here is derived from an EMBL/GenBank/DDBJ whole genome shotgun (WGS) entry which is preliminary data.</text>
</comment>
<keyword evidence="4" id="KW-0808">Transferase</keyword>
<feature type="compositionally biased region" description="Low complexity" evidence="7">
    <location>
        <begin position="1078"/>
        <end position="1089"/>
    </location>
</feature>
<dbReference type="Gene3D" id="3.40.50.2000">
    <property type="entry name" value="Glycogen Phosphorylase B"/>
    <property type="match status" value="2"/>
</dbReference>
<evidence type="ECO:0000256" key="1">
    <source>
        <dbReference type="ARBA" id="ARBA00006530"/>
    </source>
</evidence>
<dbReference type="InterPro" id="IPR044161">
    <property type="entry name" value="SPS"/>
</dbReference>
<sequence>MELSTTNNAWVDSYLDALMSFGLSFEHTGDIAAGPFTYADPASFGGGGDMPVARSASKSQASIDADRRVAQTYYVQQVLQQTEESLRDAWAKTCRSGSQRDARLQYISWRAWSMKRKRTAVLREAAAAAAVRLEASSSHWHLEQGDAYDDLEETSAAAAAAAQEERLMTLEDVGQDHSTVQTVTRGQKTQSQESGPRYSQRNAKESDCEVHSAPTPSHTSLLSAFLAVPTSLPGANAASTPGSPRQGTGANTPVMPGTVDPLLLHTFPRLYIVLISMHGLVRGNNMELGRDADTGGQVKYVVELAKALGQIPSVVRVDLLTRLIQDPKVHASYGIKEEPLGQSGNLAGSEGVSTPAAAAADVGQGGGRGGVTGSYIVRLPCGPSSVYLRKEDLWPHIREFSDHAIAHAQRTLARLHKDTGEPAQLYMVHGHYADGGEVAACMSLTLGVPMALTGHSLGRNKREHLLKGGTMTAKEIEAAYKINRRIEAEERALATATVVFTSTKQEVSEQWGMYDGYGAQLAAALQLRPCKGYHVPSMVVVPPGLDFSNLKVDLAVDPWEAVLGCYAHTAASHRLGSFSLCSPSPRHLSRLASGEVSSGLEKIGAAPQDIVNDGGESPSMVTPLYSPVDSMRIRSGGAACSRKVSLSGIMVRSDLPDEPGALDPDGSSSRQSEGGGEGGGTAFHTSVFEGVEPVNITEGSIMRRSSIGGSSQAAAAGLQTTGSSDRTARSLAASMCAPGAQEPPIWKEVFRFLRNPHKPAILAMCRPDTKKNVLMLIRAYGSSKVLRDLANLVLVLGNRDILCGMAPSSQRVLVDVLRVVDEYDLYGQVAYPKRHAQSDISDIYLLATATKGVFVNVALQEPFGLTLIEAAAHGVPIVATCQGGPVDIVDTLRNGLLVDPNDMTGIRSAIISIITNSFTWETFSTNGSQRISAYSWPSHCVQCLRTMEDELHRQGLQRHAGIMGGPTCQAGTGPAGTNAHQGRLLGGWAVGSQQVGAVRHTFSFDDLISLSLQQEVGDQQIAAMEKHQTKQDSEEWRGSGGGASEGRTSGAGVGACAEGHGIVSTEKTNDPEVDAALSQCSQQTSWSTQKVFGDDGEGELEDARGGLIQTPPIEIPNKSQGLCSHPIQPSTTSLQADQMPVPDSSPSFDQMPVPDSSPSFDPIENEAPQQMLADQESSQCNSETEESGSMADLIPKPTHRKWFQRIQGLGRHSVQIGMAHQVVHKDDVQADQAPQKFQCLHQTPHILKHRRFAVISLDTHQDLAVLPDLIPCLKSFQNAPDGGCPQWQKEVQIALNMFLNLESEEPRGPVGVNKDEGEVAGKKDEVVAEVEILKDETLGVGLMVPWSYQETKNMLKECGVRVSHFAFLICDAGAMLWHVVDEEQQTQDANTGRDSSCHSLALGEHHVPTCLVCDEEYERHVDFRWDTHVIKQVLNRVSNSALGWGSLRVAARGNSQKATSDIALLEKASMTEKGSFSLCLTNALYSPFHLVLELHLNDAHNADGTQAGTGAGFKPGVLLSTIKRKLRRCGLVTQVLLTPGIPSLAVLTNPHSHPIAAWPGPQKGGLKQGKKEKKPNRLRAPVLPPSTPTIPAQAFESSLPTPQNADIRGADVTARIPAAAMLHITPLRASRSLALRFLSHRYHVPLSHFTLIAFSHPPVRQQGDDFMTDGLRTFREESGADDFGAPLVSDKASSAVRQSKLLRKQHKRAISSVMSSCESFRSASGSCQPGPADNMLRPAHFLSNDGEEILGGVPKVLVLEMGLPRVKQDKVASVVTGQESERLEVAERHIVSFPVDAGLYEDDQVVVLSGPS</sequence>
<evidence type="ECO:0000256" key="7">
    <source>
        <dbReference type="SAM" id="MobiDB-lite"/>
    </source>
</evidence>
<evidence type="ECO:0000256" key="4">
    <source>
        <dbReference type="ARBA" id="ARBA00022679"/>
    </source>
</evidence>
<evidence type="ECO:0000313" key="10">
    <source>
        <dbReference type="EMBL" id="GAX74135.1"/>
    </source>
</evidence>
<feature type="domain" description="Glycosyl transferase family 1" evidence="8">
    <location>
        <begin position="748"/>
        <end position="928"/>
    </location>
</feature>
<feature type="compositionally biased region" description="Gly residues" evidence="7">
    <location>
        <begin position="1038"/>
        <end position="1053"/>
    </location>
</feature>
<dbReference type="EMBL" id="BEGY01000006">
    <property type="protein sequence ID" value="GAX74135.1"/>
    <property type="molecule type" value="Genomic_DNA"/>
</dbReference>
<dbReference type="EC" id="2.4.1.14" evidence="2"/>
<dbReference type="OrthoDB" id="512920at2759"/>
<gene>
    <name evidence="10" type="ORF">CEUSTIGMA_g1584.t1</name>
</gene>
<keyword evidence="3" id="KW-0328">Glycosyltransferase</keyword>
<evidence type="ECO:0000256" key="2">
    <source>
        <dbReference type="ARBA" id="ARBA00012536"/>
    </source>
</evidence>
<dbReference type="InterPro" id="IPR000368">
    <property type="entry name" value="Sucrose_synth_GT-B1"/>
</dbReference>
<evidence type="ECO:0000256" key="6">
    <source>
        <dbReference type="ARBA" id="ARBA00047471"/>
    </source>
</evidence>
<keyword evidence="11" id="KW-1185">Reference proteome</keyword>
<dbReference type="PANTHER" id="PTHR46039">
    <property type="entry name" value="SUCROSE-PHOSPHATE SYNTHASE 3-RELATED"/>
    <property type="match status" value="1"/>
</dbReference>
<feature type="region of interest" description="Disordered" evidence="7">
    <location>
        <begin position="233"/>
        <end position="254"/>
    </location>
</feature>
<protein>
    <recommendedName>
        <fullName evidence="2">sucrose-phosphate synthase</fullName>
        <ecNumber evidence="2">2.4.1.14</ecNumber>
    </recommendedName>
</protein>
<evidence type="ECO:0000256" key="5">
    <source>
        <dbReference type="ARBA" id="ARBA00024883"/>
    </source>
</evidence>
<feature type="compositionally biased region" description="Basic residues" evidence="7">
    <location>
        <begin position="1568"/>
        <end position="1577"/>
    </location>
</feature>
<evidence type="ECO:0000256" key="3">
    <source>
        <dbReference type="ARBA" id="ARBA00022676"/>
    </source>
</evidence>
<evidence type="ECO:0000259" key="8">
    <source>
        <dbReference type="Pfam" id="PF00534"/>
    </source>
</evidence>
<proteinExistence type="inferred from homology"/>
<evidence type="ECO:0000313" key="11">
    <source>
        <dbReference type="Proteomes" id="UP000232323"/>
    </source>
</evidence>
<comment type="similarity">
    <text evidence="1">Belongs to the glycosyltransferase 1 family.</text>
</comment>
<comment type="catalytic activity">
    <reaction evidence="6">
        <text>beta-D-fructose 6-phosphate + UDP-alpha-D-glucose = sucrose 6(F)-phosphate + UDP + H(+)</text>
        <dbReference type="Rhea" id="RHEA:22172"/>
        <dbReference type="ChEBI" id="CHEBI:15378"/>
        <dbReference type="ChEBI" id="CHEBI:57634"/>
        <dbReference type="ChEBI" id="CHEBI:57723"/>
        <dbReference type="ChEBI" id="CHEBI:58223"/>
        <dbReference type="ChEBI" id="CHEBI:58885"/>
        <dbReference type="EC" id="2.4.1.14"/>
    </reaction>
</comment>
<comment type="function">
    <text evidence="5">Plays a role in photosynthetic sucrose synthesis by catalyzing the rate-limiting step of sucrose biosynthesis from UDP-glucose and fructose- 6-phosphate. Involved in the regulation of carbon partitioning in the leaves of plants. May regulate the synthesis of sucrose and therefore play a major role as a limiting factor in the export of photoassimilates out of the leaf. Plays a role for sucrose availability that is essential for plant growth and fiber elongation.</text>
</comment>
<organism evidence="10 11">
    <name type="scientific">Chlamydomonas eustigma</name>
    <dbReference type="NCBI Taxonomy" id="1157962"/>
    <lineage>
        <taxon>Eukaryota</taxon>
        <taxon>Viridiplantae</taxon>
        <taxon>Chlorophyta</taxon>
        <taxon>core chlorophytes</taxon>
        <taxon>Chlorophyceae</taxon>
        <taxon>CS clade</taxon>
        <taxon>Chlamydomonadales</taxon>
        <taxon>Chlamydomonadaceae</taxon>
        <taxon>Chlamydomonas</taxon>
    </lineage>
</organism>
<dbReference type="Pfam" id="PF00534">
    <property type="entry name" value="Glycos_transf_1"/>
    <property type="match status" value="1"/>
</dbReference>
<feature type="region of interest" description="Disordered" evidence="7">
    <location>
        <begin position="1070"/>
        <end position="1103"/>
    </location>
</feature>
<dbReference type="GO" id="GO:0046524">
    <property type="term" value="F:sucrose-phosphate synthase activity"/>
    <property type="evidence" value="ECO:0007669"/>
    <property type="project" value="UniProtKB-EC"/>
</dbReference>
<feature type="domain" description="Sucrose synthase first GT-B" evidence="9">
    <location>
        <begin position="387"/>
        <end position="546"/>
    </location>
</feature>
<dbReference type="PANTHER" id="PTHR46039:SF5">
    <property type="entry name" value="SUCROSE-PHOSPHATE SYNTHASE 3-RELATED"/>
    <property type="match status" value="1"/>
</dbReference>
<dbReference type="Pfam" id="PF00862">
    <property type="entry name" value="GT-B_Sucrose_synth"/>
    <property type="match status" value="1"/>
</dbReference>
<feature type="region of interest" description="Disordered" evidence="7">
    <location>
        <begin position="1556"/>
        <end position="1587"/>
    </location>
</feature>
<feature type="compositionally biased region" description="Polar residues" evidence="7">
    <location>
        <begin position="179"/>
        <end position="201"/>
    </location>
</feature>
<dbReference type="InterPro" id="IPR001296">
    <property type="entry name" value="Glyco_trans_1"/>
</dbReference>
<feature type="region of interest" description="Disordered" evidence="7">
    <location>
        <begin position="1120"/>
        <end position="1193"/>
    </location>
</feature>
<accession>A0A250WTJ3</accession>
<feature type="compositionally biased region" description="Polar residues" evidence="7">
    <location>
        <begin position="1120"/>
        <end position="1136"/>
    </location>
</feature>
<dbReference type="STRING" id="1157962.A0A250WTJ3"/>
<feature type="compositionally biased region" description="Polar residues" evidence="7">
    <location>
        <begin position="237"/>
        <end position="251"/>
    </location>
</feature>
<dbReference type="Proteomes" id="UP000232323">
    <property type="component" value="Unassembled WGS sequence"/>
</dbReference>